<dbReference type="STRING" id="1925591.BI308_18250"/>
<comment type="subcellular location">
    <subcellularLocation>
        <location evidence="1">Membrane</location>
        <topology evidence="1">Multi-pass membrane protein</topology>
    </subcellularLocation>
</comment>
<evidence type="ECO:0000256" key="4">
    <source>
        <dbReference type="ARBA" id="ARBA00022989"/>
    </source>
</evidence>
<keyword evidence="5 6" id="KW-0472">Membrane</keyword>
<name>A0A1L9QN90_9CYAN</name>
<evidence type="ECO:0000313" key="9">
    <source>
        <dbReference type="Proteomes" id="UP000183940"/>
    </source>
</evidence>
<dbReference type="Gene3D" id="1.10.287.1260">
    <property type="match status" value="1"/>
</dbReference>
<protein>
    <recommendedName>
        <fullName evidence="7">Mechanosensitive ion channel MscS domain-containing protein</fullName>
    </recommendedName>
</protein>
<accession>A0A1L9QN90</accession>
<evidence type="ECO:0000256" key="3">
    <source>
        <dbReference type="ARBA" id="ARBA00022692"/>
    </source>
</evidence>
<dbReference type="Proteomes" id="UP000183940">
    <property type="component" value="Unassembled WGS sequence"/>
</dbReference>
<dbReference type="AlphaFoldDB" id="A0A1L9QN90"/>
<dbReference type="SUPFAM" id="SSF82861">
    <property type="entry name" value="Mechanosensitive channel protein MscS (YggB), transmembrane region"/>
    <property type="match status" value="1"/>
</dbReference>
<evidence type="ECO:0000313" key="8">
    <source>
        <dbReference type="EMBL" id="OJJ24119.1"/>
    </source>
</evidence>
<dbReference type="InterPro" id="IPR010920">
    <property type="entry name" value="LSM_dom_sf"/>
</dbReference>
<comment type="caution">
    <text evidence="8">The sequence shown here is derived from an EMBL/GenBank/DDBJ whole genome shotgun (WGS) entry which is preliminary data.</text>
</comment>
<keyword evidence="4 6" id="KW-1133">Transmembrane helix</keyword>
<comment type="similarity">
    <text evidence="2">Belongs to the MscS (TC 1.A.23) family.</text>
</comment>
<dbReference type="InterPro" id="IPR006685">
    <property type="entry name" value="MscS_channel_2nd"/>
</dbReference>
<evidence type="ECO:0000256" key="1">
    <source>
        <dbReference type="ARBA" id="ARBA00004141"/>
    </source>
</evidence>
<feature type="transmembrane region" description="Helical" evidence="6">
    <location>
        <begin position="33"/>
        <end position="53"/>
    </location>
</feature>
<dbReference type="InterPro" id="IPR011014">
    <property type="entry name" value="MscS_channel_TM-2"/>
</dbReference>
<feature type="domain" description="Mechanosensitive ion channel MscS" evidence="7">
    <location>
        <begin position="81"/>
        <end position="147"/>
    </location>
</feature>
<sequence length="244" mass="26931">MLAFIVFFVTQGIREVIVVHLQQQHDKVDRKLIRTLVDVISFISSGAVVLFGIQRLGANLFPLLAGLGVGGLAIALGAQSTLENVIAGLALFFDKPVVAGEKCVFGEHEGIVQSIGLRSIRLEGLDGNLISMPNSAFSQLQLTNKSRAEKILFKHRIHLSYETKSHQLKSALDQFRKLLVDHEHTLEAGLHVRCVGYNEYSIVVELQAYIDTGNREEFLLIQECLLLKVKSVVEEVGTKFAIGV</sequence>
<evidence type="ECO:0000256" key="6">
    <source>
        <dbReference type="SAM" id="Phobius"/>
    </source>
</evidence>
<dbReference type="InterPro" id="IPR023408">
    <property type="entry name" value="MscS_beta-dom_sf"/>
</dbReference>
<gene>
    <name evidence="8" type="ORF">BI308_18250</name>
</gene>
<evidence type="ECO:0000256" key="5">
    <source>
        <dbReference type="ARBA" id="ARBA00023136"/>
    </source>
</evidence>
<dbReference type="SUPFAM" id="SSF50182">
    <property type="entry name" value="Sm-like ribonucleoproteins"/>
    <property type="match status" value="1"/>
</dbReference>
<dbReference type="EMBL" id="MLAW01000037">
    <property type="protein sequence ID" value="OJJ24119.1"/>
    <property type="molecule type" value="Genomic_DNA"/>
</dbReference>
<keyword evidence="9" id="KW-1185">Reference proteome</keyword>
<evidence type="ECO:0000259" key="7">
    <source>
        <dbReference type="Pfam" id="PF00924"/>
    </source>
</evidence>
<dbReference type="Pfam" id="PF00924">
    <property type="entry name" value="MS_channel_2nd"/>
    <property type="match status" value="1"/>
</dbReference>
<organism evidence="8 9">
    <name type="scientific">Roseofilum reptotaenium AO1-A</name>
    <dbReference type="NCBI Taxonomy" id="1925591"/>
    <lineage>
        <taxon>Bacteria</taxon>
        <taxon>Bacillati</taxon>
        <taxon>Cyanobacteriota</taxon>
        <taxon>Cyanophyceae</taxon>
        <taxon>Desertifilales</taxon>
        <taxon>Desertifilaceae</taxon>
        <taxon>Roseofilum</taxon>
    </lineage>
</organism>
<evidence type="ECO:0000256" key="2">
    <source>
        <dbReference type="ARBA" id="ARBA00008017"/>
    </source>
</evidence>
<dbReference type="PANTHER" id="PTHR30566">
    <property type="entry name" value="YNAI-RELATED MECHANOSENSITIVE ION CHANNEL"/>
    <property type="match status" value="1"/>
</dbReference>
<dbReference type="GO" id="GO:0055085">
    <property type="term" value="P:transmembrane transport"/>
    <property type="evidence" value="ECO:0007669"/>
    <property type="project" value="InterPro"/>
</dbReference>
<feature type="transmembrane region" description="Helical" evidence="6">
    <location>
        <begin position="60"/>
        <end position="78"/>
    </location>
</feature>
<keyword evidence="3 6" id="KW-0812">Transmembrane</keyword>
<reference evidence="8" key="1">
    <citation type="submission" date="2016-10" db="EMBL/GenBank/DDBJ databases">
        <title>CRISPR-Cas defence system in Roseofilum reptotaenium: evidence of a bacteriophage-cyanobacterium arms race in the coral black band disease.</title>
        <authorList>
            <person name="Buerger P."/>
            <person name="Wood-Charlson E.M."/>
            <person name="Weynberg K.D."/>
            <person name="Willis B."/>
            <person name="Van Oppen M.J."/>
        </authorList>
    </citation>
    <scope>NUCLEOTIDE SEQUENCE [LARGE SCALE GENOMIC DNA]</scope>
    <source>
        <strain evidence="8">AO1-A</strain>
    </source>
</reference>
<dbReference type="GO" id="GO:0016020">
    <property type="term" value="C:membrane"/>
    <property type="evidence" value="ECO:0007669"/>
    <property type="project" value="UniProtKB-SubCell"/>
</dbReference>
<dbReference type="Gene3D" id="2.30.30.60">
    <property type="match status" value="1"/>
</dbReference>
<proteinExistence type="inferred from homology"/>
<dbReference type="PANTHER" id="PTHR30566:SF5">
    <property type="entry name" value="MECHANOSENSITIVE ION CHANNEL PROTEIN 1, MITOCHONDRIAL-RELATED"/>
    <property type="match status" value="1"/>
</dbReference>